<feature type="domain" description="OmpA-like" evidence="6">
    <location>
        <begin position="269"/>
        <end position="385"/>
    </location>
</feature>
<keyword evidence="8" id="KW-1185">Reference proteome</keyword>
<evidence type="ECO:0000313" key="7">
    <source>
        <dbReference type="EMBL" id="AFC25617.1"/>
    </source>
</evidence>
<dbReference type="PANTHER" id="PTHR30329">
    <property type="entry name" value="STATOR ELEMENT OF FLAGELLAR MOTOR COMPLEX"/>
    <property type="match status" value="1"/>
</dbReference>
<protein>
    <submittedName>
        <fullName evidence="7">OmpA/MotB protein</fullName>
    </submittedName>
</protein>
<proteinExistence type="predicted"/>
<keyword evidence="3" id="KW-0998">Cell outer membrane</keyword>
<evidence type="ECO:0000259" key="6">
    <source>
        <dbReference type="PROSITE" id="PS51123"/>
    </source>
</evidence>
<organism evidence="7 8">
    <name type="scientific">Saprospira grandis (strain Lewin)</name>
    <dbReference type="NCBI Taxonomy" id="984262"/>
    <lineage>
        <taxon>Bacteria</taxon>
        <taxon>Pseudomonadati</taxon>
        <taxon>Bacteroidota</taxon>
        <taxon>Saprospiria</taxon>
        <taxon>Saprospirales</taxon>
        <taxon>Saprospiraceae</taxon>
        <taxon>Saprospira</taxon>
    </lineage>
</organism>
<dbReference type="KEGG" id="sgn:SGRA_2889"/>
<dbReference type="AlphaFoldDB" id="H6LAM4"/>
<dbReference type="Pfam" id="PF00691">
    <property type="entry name" value="OmpA"/>
    <property type="match status" value="1"/>
</dbReference>
<dbReference type="EMBL" id="CP002831">
    <property type="protein sequence ID" value="AFC25617.1"/>
    <property type="molecule type" value="Genomic_DNA"/>
</dbReference>
<dbReference type="STRING" id="984262.SGRA_2889"/>
<dbReference type="HOGENOM" id="CLU_060524_0_0_10"/>
<dbReference type="PRINTS" id="PR01021">
    <property type="entry name" value="OMPADOMAIN"/>
</dbReference>
<keyword evidence="5" id="KW-0732">Signal</keyword>
<dbReference type="CDD" id="cd07185">
    <property type="entry name" value="OmpA_C-like"/>
    <property type="match status" value="1"/>
</dbReference>
<dbReference type="InterPro" id="IPR036737">
    <property type="entry name" value="OmpA-like_sf"/>
</dbReference>
<evidence type="ECO:0000256" key="2">
    <source>
        <dbReference type="ARBA" id="ARBA00023136"/>
    </source>
</evidence>
<evidence type="ECO:0000256" key="3">
    <source>
        <dbReference type="ARBA" id="ARBA00023237"/>
    </source>
</evidence>
<dbReference type="RefSeq" id="WP_015693220.1">
    <property type="nucleotide sequence ID" value="NC_016940.1"/>
</dbReference>
<dbReference type="Gene3D" id="3.30.1330.60">
    <property type="entry name" value="OmpA-like domain"/>
    <property type="match status" value="1"/>
</dbReference>
<dbReference type="InterPro" id="IPR050330">
    <property type="entry name" value="Bact_OuterMem_StrucFunc"/>
</dbReference>
<feature type="chain" id="PRO_5003604220" evidence="5">
    <location>
        <begin position="19"/>
        <end position="385"/>
    </location>
</feature>
<accession>H6LAM4</accession>
<dbReference type="Proteomes" id="UP000007519">
    <property type="component" value="Chromosome"/>
</dbReference>
<evidence type="ECO:0000256" key="1">
    <source>
        <dbReference type="ARBA" id="ARBA00004442"/>
    </source>
</evidence>
<feature type="signal peptide" evidence="5">
    <location>
        <begin position="1"/>
        <end position="18"/>
    </location>
</feature>
<sequence length="385" mass="44184">MKYNFSLLFLVLFGSLQAQVLQNIVRNPSFEQYRKQYPKDLGQISLSTYWGGANLAGADYYHERSEGSNVAVPRNKMGRTKAKTGRGYAGVYAYTSRYSKRDYREYVQVKLKHPLKRGETYCIKAQLYLAEASNRALGAFGAGASRFPMEQEDEAVLQNIKFTYLFNQDRSPLDQRQWVEVQGDYVAEGGENFLILGNFQDDRSTKVTGAIEVDSFRNPHVDFAYYFIDDVCLTSQKSNFTCNCGSFEMLNTQRREKIVLDVRLNRKEYRLNQVDILEQVQFERGNAIFLEGAKEELDNLAKIMEMNPSYEIEISGHTSNKGDPRENHFLSKKRAKAVYDYLVASGVHRSRLKYRGYGQARPIALNDSSAGRAKNERIQIKLLKK</sequence>
<evidence type="ECO:0000256" key="5">
    <source>
        <dbReference type="SAM" id="SignalP"/>
    </source>
</evidence>
<dbReference type="InterPro" id="IPR006665">
    <property type="entry name" value="OmpA-like"/>
</dbReference>
<dbReference type="eggNOG" id="COG2885">
    <property type="taxonomic scope" value="Bacteria"/>
</dbReference>
<dbReference type="PRINTS" id="PR01023">
    <property type="entry name" value="NAFLGMOTY"/>
</dbReference>
<keyword evidence="2 4" id="KW-0472">Membrane</keyword>
<reference evidence="7 8" key="1">
    <citation type="journal article" date="2012" name="Stand. Genomic Sci.">
        <title>Complete genome sequencing and analysis of Saprospira grandis str. Lewin, a predatory marine bacterium.</title>
        <authorList>
            <person name="Saw J.H."/>
            <person name="Yuryev A."/>
            <person name="Kanbe M."/>
            <person name="Hou S."/>
            <person name="Young A.G."/>
            <person name="Aizawa S."/>
            <person name="Alam M."/>
        </authorList>
    </citation>
    <scope>NUCLEOTIDE SEQUENCE [LARGE SCALE GENOMIC DNA]</scope>
    <source>
        <strain evidence="7 8">Lewin</strain>
    </source>
</reference>
<dbReference type="PROSITE" id="PS51123">
    <property type="entry name" value="OMPA_2"/>
    <property type="match status" value="1"/>
</dbReference>
<gene>
    <name evidence="7" type="ordered locus">SGRA_2889</name>
</gene>
<evidence type="ECO:0000313" key="8">
    <source>
        <dbReference type="Proteomes" id="UP000007519"/>
    </source>
</evidence>
<dbReference type="InterPro" id="IPR006664">
    <property type="entry name" value="OMP_bac"/>
</dbReference>
<dbReference type="PANTHER" id="PTHR30329:SF21">
    <property type="entry name" value="LIPOPROTEIN YIAD-RELATED"/>
    <property type="match status" value="1"/>
</dbReference>
<dbReference type="OrthoDB" id="1491125at2"/>
<dbReference type="SUPFAM" id="SSF103088">
    <property type="entry name" value="OmpA-like"/>
    <property type="match status" value="1"/>
</dbReference>
<comment type="subcellular location">
    <subcellularLocation>
        <location evidence="1">Cell outer membrane</location>
    </subcellularLocation>
</comment>
<name>H6LAM4_SAPGL</name>
<dbReference type="GO" id="GO:0009279">
    <property type="term" value="C:cell outer membrane"/>
    <property type="evidence" value="ECO:0007669"/>
    <property type="project" value="UniProtKB-SubCell"/>
</dbReference>
<evidence type="ECO:0000256" key="4">
    <source>
        <dbReference type="PROSITE-ProRule" id="PRU00473"/>
    </source>
</evidence>